<dbReference type="AlphaFoldDB" id="B8C2R6"/>
<dbReference type="GeneID" id="7449638"/>
<dbReference type="InParanoid" id="B8C2R6"/>
<feature type="compositionally biased region" description="Low complexity" evidence="1">
    <location>
        <begin position="186"/>
        <end position="201"/>
    </location>
</feature>
<feature type="compositionally biased region" description="Basic and acidic residues" evidence="1">
    <location>
        <begin position="203"/>
        <end position="223"/>
    </location>
</feature>
<dbReference type="OMA" id="NDCHTRS"/>
<feature type="compositionally biased region" description="Basic and acidic residues" evidence="1">
    <location>
        <begin position="240"/>
        <end position="253"/>
    </location>
</feature>
<sequence length="315" mass="34156">MVTTFSARLQSLTTKCIPLLGKRTAEYTDPSPSYKHPKTTATTTTMKRYATTTSSHHISDTNNNISTHSHPTHAQSAANKRRKHKEELQYTAHTIQSALREAGRPPITIFTRRRERALPMGSVNMNLALVVSSKEYDAMESNGSTASNESTTEEDTSDVPEANVYDYTSHYEYASLMQASRTYYTSSSTSNVSGTTTTTASTEEDKTNKSSEYNEDKTSEHSSEGLSSWTPNSSCEDFDEDKKNNSIDNDNRSDGQSSLGAEDSSSSSSSGGGFSSSPSPSLKEENNTEGGATVDAVTEGEKKETDENGAYSVVG</sequence>
<evidence type="ECO:0000313" key="3">
    <source>
        <dbReference type="Proteomes" id="UP000001449"/>
    </source>
</evidence>
<feature type="compositionally biased region" description="Polar residues" evidence="1">
    <location>
        <begin position="141"/>
        <end position="150"/>
    </location>
</feature>
<dbReference type="EMBL" id="CM000642">
    <property type="protein sequence ID" value="EED91995.1"/>
    <property type="molecule type" value="Genomic_DNA"/>
</dbReference>
<reference evidence="2 3" key="1">
    <citation type="journal article" date="2004" name="Science">
        <title>The genome of the diatom Thalassiosira pseudonana: ecology, evolution, and metabolism.</title>
        <authorList>
            <person name="Armbrust E.V."/>
            <person name="Berges J.A."/>
            <person name="Bowler C."/>
            <person name="Green B.R."/>
            <person name="Martinez D."/>
            <person name="Putnam N.H."/>
            <person name="Zhou S."/>
            <person name="Allen A.E."/>
            <person name="Apt K.E."/>
            <person name="Bechner M."/>
            <person name="Brzezinski M.A."/>
            <person name="Chaal B.K."/>
            <person name="Chiovitti A."/>
            <person name="Davis A.K."/>
            <person name="Demarest M.S."/>
            <person name="Detter J.C."/>
            <person name="Glavina T."/>
            <person name="Goodstein D."/>
            <person name="Hadi M.Z."/>
            <person name="Hellsten U."/>
            <person name="Hildebrand M."/>
            <person name="Jenkins B.D."/>
            <person name="Jurka J."/>
            <person name="Kapitonov V.V."/>
            <person name="Kroger N."/>
            <person name="Lau W.W."/>
            <person name="Lane T.W."/>
            <person name="Larimer F.W."/>
            <person name="Lippmeier J.C."/>
            <person name="Lucas S."/>
            <person name="Medina M."/>
            <person name="Montsant A."/>
            <person name="Obornik M."/>
            <person name="Parker M.S."/>
            <person name="Palenik B."/>
            <person name="Pazour G.J."/>
            <person name="Richardson P.M."/>
            <person name="Rynearson T.A."/>
            <person name="Saito M.A."/>
            <person name="Schwartz D.C."/>
            <person name="Thamatrakoln K."/>
            <person name="Valentin K."/>
            <person name="Vardi A."/>
            <person name="Wilkerson F.P."/>
            <person name="Rokhsar D.S."/>
        </authorList>
    </citation>
    <scope>NUCLEOTIDE SEQUENCE [LARGE SCALE GENOMIC DNA]</scope>
    <source>
        <strain evidence="2 3">CCMP1335</strain>
    </source>
</reference>
<proteinExistence type="predicted"/>
<reference evidence="2 3" key="2">
    <citation type="journal article" date="2008" name="Nature">
        <title>The Phaeodactylum genome reveals the evolutionary history of diatom genomes.</title>
        <authorList>
            <person name="Bowler C."/>
            <person name="Allen A.E."/>
            <person name="Badger J.H."/>
            <person name="Grimwood J."/>
            <person name="Jabbari K."/>
            <person name="Kuo A."/>
            <person name="Maheswari U."/>
            <person name="Martens C."/>
            <person name="Maumus F."/>
            <person name="Otillar R.P."/>
            <person name="Rayko E."/>
            <person name="Salamov A."/>
            <person name="Vandepoele K."/>
            <person name="Beszteri B."/>
            <person name="Gruber A."/>
            <person name="Heijde M."/>
            <person name="Katinka M."/>
            <person name="Mock T."/>
            <person name="Valentin K."/>
            <person name="Verret F."/>
            <person name="Berges J.A."/>
            <person name="Brownlee C."/>
            <person name="Cadoret J.P."/>
            <person name="Chiovitti A."/>
            <person name="Choi C.J."/>
            <person name="Coesel S."/>
            <person name="De Martino A."/>
            <person name="Detter J.C."/>
            <person name="Durkin C."/>
            <person name="Falciatore A."/>
            <person name="Fournet J."/>
            <person name="Haruta M."/>
            <person name="Huysman M.J."/>
            <person name="Jenkins B.D."/>
            <person name="Jiroutova K."/>
            <person name="Jorgensen R.E."/>
            <person name="Joubert Y."/>
            <person name="Kaplan A."/>
            <person name="Kroger N."/>
            <person name="Kroth P.G."/>
            <person name="La Roche J."/>
            <person name="Lindquist E."/>
            <person name="Lommer M."/>
            <person name="Martin-Jezequel V."/>
            <person name="Lopez P.J."/>
            <person name="Lucas S."/>
            <person name="Mangogna M."/>
            <person name="McGinnis K."/>
            <person name="Medlin L.K."/>
            <person name="Montsant A."/>
            <person name="Oudot-Le Secq M.P."/>
            <person name="Napoli C."/>
            <person name="Obornik M."/>
            <person name="Parker M.S."/>
            <person name="Petit J.L."/>
            <person name="Porcel B.M."/>
            <person name="Poulsen N."/>
            <person name="Robison M."/>
            <person name="Rychlewski L."/>
            <person name="Rynearson T.A."/>
            <person name="Schmutz J."/>
            <person name="Shapiro H."/>
            <person name="Siaut M."/>
            <person name="Stanley M."/>
            <person name="Sussman M.R."/>
            <person name="Taylor A.R."/>
            <person name="Vardi A."/>
            <person name="von Dassow P."/>
            <person name="Vyverman W."/>
            <person name="Willis A."/>
            <person name="Wyrwicz L.S."/>
            <person name="Rokhsar D.S."/>
            <person name="Weissenbach J."/>
            <person name="Armbrust E.V."/>
            <person name="Green B.R."/>
            <person name="Van de Peer Y."/>
            <person name="Grigoriev I.V."/>
        </authorList>
    </citation>
    <scope>NUCLEOTIDE SEQUENCE [LARGE SCALE GENOMIC DNA]</scope>
    <source>
        <strain evidence="2 3">CCMP1335</strain>
    </source>
</reference>
<feature type="region of interest" description="Disordered" evidence="1">
    <location>
        <begin position="140"/>
        <end position="163"/>
    </location>
</feature>
<organism evidence="2 3">
    <name type="scientific">Thalassiosira pseudonana</name>
    <name type="common">Marine diatom</name>
    <name type="synonym">Cyclotella nana</name>
    <dbReference type="NCBI Taxonomy" id="35128"/>
    <lineage>
        <taxon>Eukaryota</taxon>
        <taxon>Sar</taxon>
        <taxon>Stramenopiles</taxon>
        <taxon>Ochrophyta</taxon>
        <taxon>Bacillariophyta</taxon>
        <taxon>Coscinodiscophyceae</taxon>
        <taxon>Thalassiosirophycidae</taxon>
        <taxon>Thalassiosirales</taxon>
        <taxon>Thalassiosiraceae</taxon>
        <taxon>Thalassiosira</taxon>
    </lineage>
</organism>
<dbReference type="KEGG" id="tps:THAPSDRAFT_5377"/>
<protein>
    <submittedName>
        <fullName evidence="2">Uncharacterized protein</fullName>
    </submittedName>
</protein>
<dbReference type="RefSeq" id="XP_002290243.1">
    <property type="nucleotide sequence ID" value="XM_002290207.1"/>
</dbReference>
<accession>B8C2R6</accession>
<evidence type="ECO:0000256" key="1">
    <source>
        <dbReference type="SAM" id="MobiDB-lite"/>
    </source>
</evidence>
<feature type="compositionally biased region" description="Polar residues" evidence="1">
    <location>
        <begin position="224"/>
        <end position="235"/>
    </location>
</feature>
<gene>
    <name evidence="2" type="ORF">THAPSDRAFT_5377</name>
</gene>
<name>B8C2R6_THAPS</name>
<feature type="region of interest" description="Disordered" evidence="1">
    <location>
        <begin position="55"/>
        <end position="86"/>
    </location>
</feature>
<feature type="compositionally biased region" description="Low complexity" evidence="1">
    <location>
        <begin position="255"/>
        <end position="281"/>
    </location>
</feature>
<keyword evidence="3" id="KW-1185">Reference proteome</keyword>
<dbReference type="HOGENOM" id="CLU_884244_0_0_1"/>
<dbReference type="Proteomes" id="UP000001449">
    <property type="component" value="Chromosome 5"/>
</dbReference>
<dbReference type="PaxDb" id="35128-Thaps5377"/>
<feature type="region of interest" description="Disordered" evidence="1">
    <location>
        <begin position="186"/>
        <end position="315"/>
    </location>
</feature>
<feature type="compositionally biased region" description="Polar residues" evidence="1">
    <location>
        <begin position="55"/>
        <end position="78"/>
    </location>
</feature>
<evidence type="ECO:0000313" key="2">
    <source>
        <dbReference type="EMBL" id="EED91995.1"/>
    </source>
</evidence>